<evidence type="ECO:0000259" key="2">
    <source>
        <dbReference type="Pfam" id="PF00884"/>
    </source>
</evidence>
<sequence>MCGAGYAARGQPSGGAGKKLNVLFIMSDEHNADVLGCYGNRPTLTPFMDSIQEKCLRFEKAYATGPYTQASFPGILTSTYYLEYGRQMMLPAGKTLISEAVKKEGVITAAFHSNPYLSEDFGWNRGWDIFYDSIDDDVPDLYPFIRGKQINKKVETWLSGNIRDDMDRSFFLWVHYMDVHEPYVAEEEFINVVDANLKLEKEEMFGLFREVILKRDISDKENVGLLKKLYSAKVLEVDSCMRELFHIFDLAGVLDKSVIFFASDHGDEFGEHGGLSHDGKMYTELVGVPLFIYDPGRSSGEVYTKPVSNINISPTIAHLFGSEKVKGFKGSSLLPIEEFRAPSCFGEAINKRGHREKKEDNPIYYCLRDNRKIIFDKGADSWELYDIEDDPGEKRNCFDGDKRAGGLKQELE</sequence>
<dbReference type="PANTHER" id="PTHR43751:SF3">
    <property type="entry name" value="SULFATASE N-TERMINAL DOMAIN-CONTAINING PROTEIN"/>
    <property type="match status" value="1"/>
</dbReference>
<evidence type="ECO:0000313" key="3">
    <source>
        <dbReference type="EMBL" id="KKL05128.1"/>
    </source>
</evidence>
<dbReference type="InterPro" id="IPR017850">
    <property type="entry name" value="Alkaline_phosphatase_core_sf"/>
</dbReference>
<dbReference type="Gene3D" id="3.40.720.10">
    <property type="entry name" value="Alkaline Phosphatase, subunit A"/>
    <property type="match status" value="1"/>
</dbReference>
<reference evidence="3" key="1">
    <citation type="journal article" date="2015" name="Nature">
        <title>Complex archaea that bridge the gap between prokaryotes and eukaryotes.</title>
        <authorList>
            <person name="Spang A."/>
            <person name="Saw J.H."/>
            <person name="Jorgensen S.L."/>
            <person name="Zaremba-Niedzwiedzka K."/>
            <person name="Martijn J."/>
            <person name="Lind A.E."/>
            <person name="van Eijk R."/>
            <person name="Schleper C."/>
            <person name="Guy L."/>
            <person name="Ettema T.J."/>
        </authorList>
    </citation>
    <scope>NUCLEOTIDE SEQUENCE</scope>
</reference>
<dbReference type="PANTHER" id="PTHR43751">
    <property type="entry name" value="SULFATASE"/>
    <property type="match status" value="1"/>
</dbReference>
<feature type="domain" description="Sulfatase N-terminal" evidence="2">
    <location>
        <begin position="21"/>
        <end position="321"/>
    </location>
</feature>
<dbReference type="Pfam" id="PF00884">
    <property type="entry name" value="Sulfatase"/>
    <property type="match status" value="1"/>
</dbReference>
<dbReference type="InterPro" id="IPR052701">
    <property type="entry name" value="GAG_Ulvan_Degrading_Sulfatases"/>
</dbReference>
<feature type="region of interest" description="Disordered" evidence="1">
    <location>
        <begin position="390"/>
        <end position="412"/>
    </location>
</feature>
<accession>A0A0F9CZ55</accession>
<dbReference type="CDD" id="cd16148">
    <property type="entry name" value="sulfatase_like"/>
    <property type="match status" value="1"/>
</dbReference>
<gene>
    <name evidence="3" type="ORF">LCGC14_2609160</name>
</gene>
<protein>
    <recommendedName>
        <fullName evidence="2">Sulfatase N-terminal domain-containing protein</fullName>
    </recommendedName>
</protein>
<name>A0A0F9CZ55_9ZZZZ</name>
<feature type="non-terminal residue" evidence="3">
    <location>
        <position position="412"/>
    </location>
</feature>
<dbReference type="EMBL" id="LAZR01044247">
    <property type="protein sequence ID" value="KKL05128.1"/>
    <property type="molecule type" value="Genomic_DNA"/>
</dbReference>
<feature type="compositionally biased region" description="Basic and acidic residues" evidence="1">
    <location>
        <begin position="392"/>
        <end position="412"/>
    </location>
</feature>
<comment type="caution">
    <text evidence="3">The sequence shown here is derived from an EMBL/GenBank/DDBJ whole genome shotgun (WGS) entry which is preliminary data.</text>
</comment>
<organism evidence="3">
    <name type="scientific">marine sediment metagenome</name>
    <dbReference type="NCBI Taxonomy" id="412755"/>
    <lineage>
        <taxon>unclassified sequences</taxon>
        <taxon>metagenomes</taxon>
        <taxon>ecological metagenomes</taxon>
    </lineage>
</organism>
<evidence type="ECO:0000256" key="1">
    <source>
        <dbReference type="SAM" id="MobiDB-lite"/>
    </source>
</evidence>
<proteinExistence type="predicted"/>
<dbReference type="InterPro" id="IPR000917">
    <property type="entry name" value="Sulfatase_N"/>
</dbReference>
<dbReference type="SUPFAM" id="SSF53649">
    <property type="entry name" value="Alkaline phosphatase-like"/>
    <property type="match status" value="1"/>
</dbReference>
<dbReference type="AlphaFoldDB" id="A0A0F9CZ55"/>